<name>A0A513PWD1_9CAUD</name>
<organism evidence="1 2">
    <name type="scientific">Vibrio phage 2 TSL-2019</name>
    <dbReference type="NCBI Taxonomy" id="2508172"/>
    <lineage>
        <taxon>Viruses</taxon>
        <taxon>Duplodnaviria</taxon>
        <taxon>Heunggongvirae</taxon>
        <taxon>Uroviricota</taxon>
        <taxon>Caudoviricetes</taxon>
        <taxon>Chimalliviridae</taxon>
        <taxon>Gorgonvirinae</taxon>
        <taxon>Aphroditevirus</taxon>
        <taxon>Aphroditevirus av2TSL2019</taxon>
    </lineage>
</organism>
<dbReference type="RefSeq" id="YP_009843219.1">
    <property type="nucleotide sequence ID" value="NC_048747.1"/>
</dbReference>
<evidence type="ECO:0000313" key="2">
    <source>
        <dbReference type="Proteomes" id="UP000320660"/>
    </source>
</evidence>
<protein>
    <submittedName>
        <fullName evidence="1">Uncharacterized protein</fullName>
    </submittedName>
</protein>
<dbReference type="Proteomes" id="UP000320660">
    <property type="component" value="Segment"/>
</dbReference>
<dbReference type="EMBL" id="MK368614">
    <property type="protein sequence ID" value="QAU04272.1"/>
    <property type="molecule type" value="Genomic_DNA"/>
</dbReference>
<accession>A0A513PWD1</accession>
<keyword evidence="2" id="KW-1185">Reference proteome</keyword>
<evidence type="ECO:0000313" key="1">
    <source>
        <dbReference type="EMBL" id="QAU04272.1"/>
    </source>
</evidence>
<proteinExistence type="predicted"/>
<dbReference type="KEGG" id="vg:55613485"/>
<sequence>MDNLPTTEVPITINGVEETLTVTISNKPLLVPMAVNAVMNDDPFIKLAINEWVANFPEDGVIYTYVSDDELITIEFQPECHLDIEVTPGQRVAFWTFDSSWQGRLRVEGVCGMFNSHIPASGVVMKDSFLFNQYALSPGITLYNTTLIKLEGNTRNVHIT</sequence>
<reference evidence="1 2" key="1">
    <citation type="submission" date="2019-01" db="EMBL/GenBank/DDBJ databases">
        <authorList>
            <person name="Le T.S."/>
            <person name="Kurtboke I."/>
        </authorList>
    </citation>
    <scope>NUCLEOTIDE SEQUENCE [LARGE SCALE GENOMIC DNA]</scope>
</reference>
<dbReference type="GeneID" id="55613485"/>